<evidence type="ECO:0000313" key="2">
    <source>
        <dbReference type="Proteomes" id="UP000729402"/>
    </source>
</evidence>
<sequence>MTKEKGTVDRWTAGEMVGSCLLPLATLPFLRASASGLDHGMPMRLCHCAPLPPLSSKFRLQRRPLPMISTSIALLCTWSVRKWHF</sequence>
<organism evidence="1 2">
    <name type="scientific">Zizania palustris</name>
    <name type="common">Northern wild rice</name>
    <dbReference type="NCBI Taxonomy" id="103762"/>
    <lineage>
        <taxon>Eukaryota</taxon>
        <taxon>Viridiplantae</taxon>
        <taxon>Streptophyta</taxon>
        <taxon>Embryophyta</taxon>
        <taxon>Tracheophyta</taxon>
        <taxon>Spermatophyta</taxon>
        <taxon>Magnoliopsida</taxon>
        <taxon>Liliopsida</taxon>
        <taxon>Poales</taxon>
        <taxon>Poaceae</taxon>
        <taxon>BOP clade</taxon>
        <taxon>Oryzoideae</taxon>
        <taxon>Oryzeae</taxon>
        <taxon>Zizaniinae</taxon>
        <taxon>Zizania</taxon>
    </lineage>
</organism>
<accession>A0A8J5SPD4</accession>
<dbReference type="AlphaFoldDB" id="A0A8J5SPD4"/>
<dbReference type="EMBL" id="JAAALK010000283">
    <property type="protein sequence ID" value="KAG8073557.1"/>
    <property type="molecule type" value="Genomic_DNA"/>
</dbReference>
<protein>
    <submittedName>
        <fullName evidence="1">Uncharacterized protein</fullName>
    </submittedName>
</protein>
<proteinExistence type="predicted"/>
<comment type="caution">
    <text evidence="1">The sequence shown here is derived from an EMBL/GenBank/DDBJ whole genome shotgun (WGS) entry which is preliminary data.</text>
</comment>
<reference evidence="1" key="1">
    <citation type="journal article" date="2021" name="bioRxiv">
        <title>Whole Genome Assembly and Annotation of Northern Wild Rice, Zizania palustris L., Supports a Whole Genome Duplication in the Zizania Genus.</title>
        <authorList>
            <person name="Haas M."/>
            <person name="Kono T."/>
            <person name="Macchietto M."/>
            <person name="Millas R."/>
            <person name="McGilp L."/>
            <person name="Shao M."/>
            <person name="Duquette J."/>
            <person name="Hirsch C.N."/>
            <person name="Kimball J."/>
        </authorList>
    </citation>
    <scope>NUCLEOTIDE SEQUENCE</scope>
    <source>
        <tissue evidence="1">Fresh leaf tissue</tissue>
    </source>
</reference>
<keyword evidence="2" id="KW-1185">Reference proteome</keyword>
<gene>
    <name evidence="1" type="ORF">GUJ93_ZPchr0006g44959</name>
</gene>
<reference evidence="1" key="2">
    <citation type="submission" date="2021-02" db="EMBL/GenBank/DDBJ databases">
        <authorList>
            <person name="Kimball J.A."/>
            <person name="Haas M.W."/>
            <person name="Macchietto M."/>
            <person name="Kono T."/>
            <person name="Duquette J."/>
            <person name="Shao M."/>
        </authorList>
    </citation>
    <scope>NUCLEOTIDE SEQUENCE</scope>
    <source>
        <tissue evidence="1">Fresh leaf tissue</tissue>
    </source>
</reference>
<evidence type="ECO:0000313" key="1">
    <source>
        <dbReference type="EMBL" id="KAG8073557.1"/>
    </source>
</evidence>
<dbReference type="Proteomes" id="UP000729402">
    <property type="component" value="Unassembled WGS sequence"/>
</dbReference>
<name>A0A8J5SPD4_ZIZPA</name>